<evidence type="ECO:0000256" key="1">
    <source>
        <dbReference type="ARBA" id="ARBA00001974"/>
    </source>
</evidence>
<dbReference type="EMBL" id="BNCO01000003">
    <property type="protein sequence ID" value="GIL46045.1"/>
    <property type="molecule type" value="Genomic_DNA"/>
</dbReference>
<keyword evidence="5" id="KW-0285">Flavoprotein</keyword>
<dbReference type="PANTHER" id="PTHR45754">
    <property type="entry name" value="METHYLENETETRAHYDROFOLATE REDUCTASE"/>
    <property type="match status" value="1"/>
</dbReference>
<keyword evidence="15" id="KW-1185">Reference proteome</keyword>
<keyword evidence="8" id="KW-0520">NAD</keyword>
<comment type="cofactor">
    <cofactor evidence="1">
        <name>FAD</name>
        <dbReference type="ChEBI" id="CHEBI:57692"/>
    </cofactor>
</comment>
<reference evidence="14" key="1">
    <citation type="journal article" date="2021" name="Proc. Natl. Acad. Sci. U.S.A.">
        <title>Three genomes in the algal genus Volvox reveal the fate of a haploid sex-determining region after a transition to homothallism.</title>
        <authorList>
            <person name="Yamamoto K."/>
            <person name="Hamaji T."/>
            <person name="Kawai-Toyooka H."/>
            <person name="Matsuzaki R."/>
            <person name="Takahashi F."/>
            <person name="Nishimura Y."/>
            <person name="Kawachi M."/>
            <person name="Noguchi H."/>
            <person name="Minakuchi Y."/>
            <person name="Umen J.G."/>
            <person name="Toyoda A."/>
            <person name="Nozaki H."/>
        </authorList>
    </citation>
    <scope>NUCLEOTIDE SEQUENCE</scope>
    <source>
        <strain evidence="14">NIES-3780</strain>
    </source>
</reference>
<dbReference type="FunFam" id="3.20.20.220:FF:000005">
    <property type="entry name" value="Methylenetetrahydrofolate reductase"/>
    <property type="match status" value="1"/>
</dbReference>
<dbReference type="GO" id="GO:0071949">
    <property type="term" value="F:FAD binding"/>
    <property type="evidence" value="ECO:0007669"/>
    <property type="project" value="TreeGrafter"/>
</dbReference>
<dbReference type="EC" id="1.5.1.54" evidence="9"/>
<evidence type="ECO:0000256" key="7">
    <source>
        <dbReference type="ARBA" id="ARBA00023002"/>
    </source>
</evidence>
<name>A0A8J4AUU0_9CHLO</name>
<keyword evidence="7" id="KW-0560">Oxidoreductase</keyword>
<dbReference type="Pfam" id="PF02219">
    <property type="entry name" value="MTHFR"/>
    <property type="match status" value="1"/>
</dbReference>
<evidence type="ECO:0000256" key="11">
    <source>
        <dbReference type="ARBA" id="ARBA00053514"/>
    </source>
</evidence>
<dbReference type="CDD" id="cd00537">
    <property type="entry name" value="MTHFR"/>
    <property type="match status" value="1"/>
</dbReference>
<evidence type="ECO:0000256" key="10">
    <source>
        <dbReference type="ARBA" id="ARBA00051201"/>
    </source>
</evidence>
<dbReference type="InterPro" id="IPR004621">
    <property type="entry name" value="Fadh2_euk"/>
</dbReference>
<proteinExistence type="inferred from homology"/>
<dbReference type="Gene3D" id="3.20.20.220">
    <property type="match status" value="1"/>
</dbReference>
<evidence type="ECO:0000313" key="15">
    <source>
        <dbReference type="Proteomes" id="UP000747399"/>
    </source>
</evidence>
<evidence type="ECO:0000256" key="3">
    <source>
        <dbReference type="ARBA" id="ARBA00006743"/>
    </source>
</evidence>
<keyword evidence="6" id="KW-0274">FAD</keyword>
<dbReference type="Proteomes" id="UP000747399">
    <property type="component" value="Unassembled WGS sequence"/>
</dbReference>
<dbReference type="Pfam" id="PF21895">
    <property type="entry name" value="MTHFR_C"/>
    <property type="match status" value="1"/>
</dbReference>
<accession>A0A8J4AUU0</accession>
<sequence>MKIIHKINQKLKDGQTFFSFEFFPPRTEEGVENLFERLDRMATYGPIFCDITWGAGGSTADVTLDIATRMQNQVCVETMMHLTCTNMPVEKLESALKEIKKAGVHNILALRGDPPKGQDKFEAVEGGFSCALDLVKYIRKEFGDLFGICVAGYPEAHPDGIVDDPEQMQKNYWGDIAYLKQKVDAGGELIITQLFYDAEVFIKFVEDCRSVGITVPILPGIMPIMTYGGFKRMTGFCKTKVPADILEAVEAIKDNDEAVKNFGIDLGVKMCRRLLDAGTPGVHMYTLNLERSAVAILERLGFIDTSRVPKLLPWRHVPKGTARASESVRPVFWSHRPKAYLKRTQGWSSYPTGRWADRSALEYSTLSDAPQFMRRLTSTDARKEKARIAWGSSLESEEDVKAVFSKYVKGEVKLFPWSELEGPQHVESPAEVKVLLDLISAGYLVINNQPRLNGIPSTDSTYGWGAPGGAIYGRAYVEFFCSPAAWVSLRPRLDAAPSVSYLAATVAGSPQGNLKHDDVVALSWGVFPGKEIVQPTVLCPASFATWKDEAFELWLSEWAGLYDEGSASRQLCTSIHDGWLLVCVVDNDYVDGDLAKVLLG</sequence>
<evidence type="ECO:0000313" key="14">
    <source>
        <dbReference type="EMBL" id="GIL46045.1"/>
    </source>
</evidence>
<dbReference type="GO" id="GO:0005829">
    <property type="term" value="C:cytosol"/>
    <property type="evidence" value="ECO:0007669"/>
    <property type="project" value="TreeGrafter"/>
</dbReference>
<evidence type="ECO:0000256" key="4">
    <source>
        <dbReference type="ARBA" id="ARBA00011738"/>
    </source>
</evidence>
<comment type="similarity">
    <text evidence="3">Belongs to the methylenetetrahydrofolate reductase family.</text>
</comment>
<evidence type="ECO:0000256" key="5">
    <source>
        <dbReference type="ARBA" id="ARBA00022630"/>
    </source>
</evidence>
<evidence type="ECO:0000256" key="9">
    <source>
        <dbReference type="ARBA" id="ARBA00034529"/>
    </source>
</evidence>
<evidence type="ECO:0000256" key="12">
    <source>
        <dbReference type="RuleBase" id="RU004254"/>
    </source>
</evidence>
<comment type="subunit">
    <text evidence="4">Homodimer.</text>
</comment>
<feature type="domain" description="MTHFR SAM-binding regulatory" evidence="13">
    <location>
        <begin position="311"/>
        <end position="590"/>
    </location>
</feature>
<dbReference type="NCBIfam" id="TIGR00677">
    <property type="entry name" value="fadh2_euk"/>
    <property type="match status" value="1"/>
</dbReference>
<dbReference type="AlphaFoldDB" id="A0A8J4AUU0"/>
<comment type="catalytic activity">
    <reaction evidence="10">
        <text>(6S)-5-methyl-5,6,7,8-tetrahydrofolate + NAD(+) = (6R)-5,10-methylene-5,6,7,8-tetrahydrofolate + NADH + H(+)</text>
        <dbReference type="Rhea" id="RHEA:19821"/>
        <dbReference type="ChEBI" id="CHEBI:15378"/>
        <dbReference type="ChEBI" id="CHEBI:15636"/>
        <dbReference type="ChEBI" id="CHEBI:18608"/>
        <dbReference type="ChEBI" id="CHEBI:57540"/>
        <dbReference type="ChEBI" id="CHEBI:57945"/>
        <dbReference type="EC" id="1.5.1.54"/>
    </reaction>
</comment>
<evidence type="ECO:0000259" key="13">
    <source>
        <dbReference type="Pfam" id="PF21895"/>
    </source>
</evidence>
<dbReference type="GO" id="GO:0035999">
    <property type="term" value="P:tetrahydrofolate interconversion"/>
    <property type="evidence" value="ECO:0007669"/>
    <property type="project" value="UniProtKB-UniPathway"/>
</dbReference>
<evidence type="ECO:0000256" key="6">
    <source>
        <dbReference type="ARBA" id="ARBA00022827"/>
    </source>
</evidence>
<comment type="pathway">
    <text evidence="2 12">One-carbon metabolism; tetrahydrofolate interconversion.</text>
</comment>
<comment type="caution">
    <text evidence="14">The sequence shown here is derived from an EMBL/GenBank/DDBJ whole genome shotgun (WGS) entry which is preliminary data.</text>
</comment>
<comment type="function">
    <text evidence="11">The probable reversibility of the MTHFR reaction in plants suggests that they can metabolize the methyl group of 5,10-methylenetetrahydrofolate to serine, sugars and starch.</text>
</comment>
<dbReference type="InterPro" id="IPR029041">
    <property type="entry name" value="FAD-linked_oxidoreductase-like"/>
</dbReference>
<dbReference type="GO" id="GO:0106312">
    <property type="term" value="F:methylenetetrahydrofolate reductase (NADH) activity"/>
    <property type="evidence" value="ECO:0007669"/>
    <property type="project" value="UniProtKB-EC"/>
</dbReference>
<evidence type="ECO:0000256" key="8">
    <source>
        <dbReference type="ARBA" id="ARBA00023027"/>
    </source>
</evidence>
<dbReference type="InterPro" id="IPR053806">
    <property type="entry name" value="MTHFR_C"/>
</dbReference>
<dbReference type="GO" id="GO:0009086">
    <property type="term" value="P:methionine biosynthetic process"/>
    <property type="evidence" value="ECO:0007669"/>
    <property type="project" value="TreeGrafter"/>
</dbReference>
<protein>
    <recommendedName>
        <fullName evidence="9">methylenetetrahydrofolate reductase (NADH)</fullName>
        <ecNumber evidence="9">1.5.1.54</ecNumber>
    </recommendedName>
</protein>
<dbReference type="UniPathway" id="UPA00193"/>
<dbReference type="SUPFAM" id="SSF51730">
    <property type="entry name" value="FAD-linked oxidoreductase"/>
    <property type="match status" value="1"/>
</dbReference>
<organism evidence="14 15">
    <name type="scientific">Volvox africanus</name>
    <dbReference type="NCBI Taxonomy" id="51714"/>
    <lineage>
        <taxon>Eukaryota</taxon>
        <taxon>Viridiplantae</taxon>
        <taxon>Chlorophyta</taxon>
        <taxon>core chlorophytes</taxon>
        <taxon>Chlorophyceae</taxon>
        <taxon>CS clade</taxon>
        <taxon>Chlamydomonadales</taxon>
        <taxon>Volvocaceae</taxon>
        <taxon>Volvox</taxon>
    </lineage>
</organism>
<gene>
    <name evidence="14" type="ORF">Vafri_3133</name>
</gene>
<dbReference type="PANTHER" id="PTHR45754:SF3">
    <property type="entry name" value="METHYLENETETRAHYDROFOLATE REDUCTASE (NADPH)"/>
    <property type="match status" value="1"/>
</dbReference>
<evidence type="ECO:0000256" key="2">
    <source>
        <dbReference type="ARBA" id="ARBA00004777"/>
    </source>
</evidence>
<dbReference type="InterPro" id="IPR003171">
    <property type="entry name" value="Mehydrof_redctse-like"/>
</dbReference>